<name>A0A4C1TN37_EUMVA</name>
<reference evidence="2 3" key="1">
    <citation type="journal article" date="2019" name="Commun. Biol.">
        <title>The bagworm genome reveals a unique fibroin gene that provides high tensile strength.</title>
        <authorList>
            <person name="Kono N."/>
            <person name="Nakamura H."/>
            <person name="Ohtoshi R."/>
            <person name="Tomita M."/>
            <person name="Numata K."/>
            <person name="Arakawa K."/>
        </authorList>
    </citation>
    <scope>NUCLEOTIDE SEQUENCE [LARGE SCALE GENOMIC DNA]</scope>
</reference>
<feature type="compositionally biased region" description="Acidic residues" evidence="1">
    <location>
        <begin position="197"/>
        <end position="209"/>
    </location>
</feature>
<keyword evidence="3" id="KW-1185">Reference proteome</keyword>
<feature type="region of interest" description="Disordered" evidence="1">
    <location>
        <begin position="195"/>
        <end position="230"/>
    </location>
</feature>
<evidence type="ECO:0000256" key="1">
    <source>
        <dbReference type="SAM" id="MobiDB-lite"/>
    </source>
</evidence>
<organism evidence="2 3">
    <name type="scientific">Eumeta variegata</name>
    <name type="common">Bagworm moth</name>
    <name type="synonym">Eumeta japonica</name>
    <dbReference type="NCBI Taxonomy" id="151549"/>
    <lineage>
        <taxon>Eukaryota</taxon>
        <taxon>Metazoa</taxon>
        <taxon>Ecdysozoa</taxon>
        <taxon>Arthropoda</taxon>
        <taxon>Hexapoda</taxon>
        <taxon>Insecta</taxon>
        <taxon>Pterygota</taxon>
        <taxon>Neoptera</taxon>
        <taxon>Endopterygota</taxon>
        <taxon>Lepidoptera</taxon>
        <taxon>Glossata</taxon>
        <taxon>Ditrysia</taxon>
        <taxon>Tineoidea</taxon>
        <taxon>Psychidae</taxon>
        <taxon>Oiketicinae</taxon>
        <taxon>Eumeta</taxon>
    </lineage>
</organism>
<gene>
    <name evidence="2" type="ORF">EVAR_6598_1</name>
</gene>
<feature type="compositionally biased region" description="Acidic residues" evidence="1">
    <location>
        <begin position="216"/>
        <end position="230"/>
    </location>
</feature>
<feature type="compositionally biased region" description="Polar residues" evidence="1">
    <location>
        <begin position="119"/>
        <end position="128"/>
    </location>
</feature>
<evidence type="ECO:0000313" key="2">
    <source>
        <dbReference type="EMBL" id="GBP14947.1"/>
    </source>
</evidence>
<protein>
    <submittedName>
        <fullName evidence="2">Uncharacterized protein</fullName>
    </submittedName>
</protein>
<accession>A0A4C1TN37</accession>
<sequence>MRRRCPKDNLKDVWFIYNLLAIARDSARVDIKIIPSTRSRSLFRSRFDSDSGSVLDCIAGEVQIIAYVAVYNKRPGGRKGINSIVKAVKAEAQSRLWFEESTRRYVNFDGQGRVGATPRPTSAISSPASPEKKQTTCGGGCAGGARAATGAHCTGSARRGPQSVRTAKDKTGKVLTYLIRLENATTLEVENIILGDSQDDSADNEEDSDVCSNEVDSSDDSESSLESDYE</sequence>
<dbReference type="AlphaFoldDB" id="A0A4C1TN37"/>
<feature type="region of interest" description="Disordered" evidence="1">
    <location>
        <begin position="110"/>
        <end position="141"/>
    </location>
</feature>
<proteinExistence type="predicted"/>
<dbReference type="EMBL" id="BGZK01000068">
    <property type="protein sequence ID" value="GBP14947.1"/>
    <property type="molecule type" value="Genomic_DNA"/>
</dbReference>
<dbReference type="Proteomes" id="UP000299102">
    <property type="component" value="Unassembled WGS sequence"/>
</dbReference>
<comment type="caution">
    <text evidence="2">The sequence shown here is derived from an EMBL/GenBank/DDBJ whole genome shotgun (WGS) entry which is preliminary data.</text>
</comment>
<evidence type="ECO:0000313" key="3">
    <source>
        <dbReference type="Proteomes" id="UP000299102"/>
    </source>
</evidence>